<dbReference type="PROSITE" id="PS50929">
    <property type="entry name" value="ABC_TM1F"/>
    <property type="match status" value="2"/>
</dbReference>
<dbReference type="PROSITE" id="PS50893">
    <property type="entry name" value="ABC_TRANSPORTER_2"/>
    <property type="match status" value="1"/>
</dbReference>
<dbReference type="OrthoDB" id="6500128at2759"/>
<keyword evidence="7 14" id="KW-0067">ATP-binding</keyword>
<feature type="transmembrane region" description="Helical" evidence="11">
    <location>
        <begin position="29"/>
        <end position="53"/>
    </location>
</feature>
<feature type="transmembrane region" description="Helical" evidence="11">
    <location>
        <begin position="313"/>
        <end position="331"/>
    </location>
</feature>
<dbReference type="InterPro" id="IPR036640">
    <property type="entry name" value="ABC1_TM_sf"/>
</dbReference>
<evidence type="ECO:0000256" key="5">
    <source>
        <dbReference type="ARBA" id="ARBA00022737"/>
    </source>
</evidence>
<keyword evidence="5" id="KW-0677">Repeat</keyword>
<dbReference type="FunFam" id="1.20.1560.10:FF:000018">
    <property type="entry name" value="ATP-binding cassette subfamily B member 11"/>
    <property type="match status" value="1"/>
</dbReference>
<dbReference type="SUPFAM" id="SSF90123">
    <property type="entry name" value="ABC transporter transmembrane region"/>
    <property type="match status" value="2"/>
</dbReference>
<evidence type="ECO:0000256" key="1">
    <source>
        <dbReference type="ARBA" id="ARBA00004141"/>
    </source>
</evidence>
<feature type="transmembrane region" description="Helical" evidence="11">
    <location>
        <begin position="839"/>
        <end position="858"/>
    </location>
</feature>
<name>A0A1V9ZZB8_9STRA</name>
<dbReference type="Pfam" id="PF00005">
    <property type="entry name" value="ABC_tran"/>
    <property type="match status" value="2"/>
</dbReference>
<keyword evidence="15" id="KW-1185">Reference proteome</keyword>
<feature type="non-terminal residue" evidence="14">
    <location>
        <position position="1088"/>
    </location>
</feature>
<comment type="caution">
    <text evidence="14">The sequence shown here is derived from an EMBL/GenBank/DDBJ whole genome shotgun (WGS) entry which is preliminary data.</text>
</comment>
<dbReference type="InterPro" id="IPR027417">
    <property type="entry name" value="P-loop_NTPase"/>
</dbReference>
<feature type="transmembrane region" description="Helical" evidence="11">
    <location>
        <begin position="89"/>
        <end position="113"/>
    </location>
</feature>
<dbReference type="GO" id="GO:0015421">
    <property type="term" value="F:ABC-type oligopeptide transporter activity"/>
    <property type="evidence" value="ECO:0007669"/>
    <property type="project" value="TreeGrafter"/>
</dbReference>
<organism evidence="14 15">
    <name type="scientific">Thraustotheca clavata</name>
    <dbReference type="NCBI Taxonomy" id="74557"/>
    <lineage>
        <taxon>Eukaryota</taxon>
        <taxon>Sar</taxon>
        <taxon>Stramenopiles</taxon>
        <taxon>Oomycota</taxon>
        <taxon>Saprolegniomycetes</taxon>
        <taxon>Saprolegniales</taxon>
        <taxon>Achlyaceae</taxon>
        <taxon>Thraustotheca</taxon>
    </lineage>
</organism>
<dbReference type="Gene3D" id="1.20.1560.10">
    <property type="entry name" value="ABC transporter type 1, transmembrane domain"/>
    <property type="match status" value="1"/>
</dbReference>
<keyword evidence="4 11" id="KW-0812">Transmembrane</keyword>
<feature type="domain" description="ABC transmembrane type-1" evidence="13">
    <location>
        <begin position="693"/>
        <end position="983"/>
    </location>
</feature>
<feature type="transmembrane region" description="Helical" evidence="11">
    <location>
        <begin position="189"/>
        <end position="208"/>
    </location>
</feature>
<evidence type="ECO:0000259" key="12">
    <source>
        <dbReference type="PROSITE" id="PS50893"/>
    </source>
</evidence>
<evidence type="ECO:0000256" key="4">
    <source>
        <dbReference type="ARBA" id="ARBA00022692"/>
    </source>
</evidence>
<feature type="transmembrane region" description="Helical" evidence="11">
    <location>
        <begin position="692"/>
        <end position="714"/>
    </location>
</feature>
<dbReference type="CDD" id="cd03249">
    <property type="entry name" value="ABC_MTABC3_MDL1_MDL2"/>
    <property type="match status" value="1"/>
</dbReference>
<evidence type="ECO:0000313" key="14">
    <source>
        <dbReference type="EMBL" id="OQS03291.1"/>
    </source>
</evidence>
<dbReference type="PROSITE" id="PS00211">
    <property type="entry name" value="ABC_TRANSPORTER_1"/>
    <property type="match status" value="1"/>
</dbReference>
<keyword evidence="3" id="KW-0813">Transport</keyword>
<comment type="subcellular location">
    <subcellularLocation>
        <location evidence="1">Membrane</location>
        <topology evidence="1">Multi-pass membrane protein</topology>
    </subcellularLocation>
</comment>
<feature type="transmembrane region" description="Helical" evidence="11">
    <location>
        <begin position="959"/>
        <end position="979"/>
    </location>
</feature>
<keyword evidence="6" id="KW-0547">Nucleotide-binding</keyword>
<dbReference type="FunFam" id="3.40.50.300:FF:000205">
    <property type="entry name" value="ABC transporter B family member 4"/>
    <property type="match status" value="1"/>
</dbReference>
<gene>
    <name evidence="14" type="ORF">THRCLA_04411</name>
</gene>
<feature type="domain" description="ABC transmembrane type-1" evidence="13">
    <location>
        <begin position="43"/>
        <end position="342"/>
    </location>
</feature>
<dbReference type="GO" id="GO:0016887">
    <property type="term" value="F:ATP hydrolysis activity"/>
    <property type="evidence" value="ECO:0007669"/>
    <property type="project" value="InterPro"/>
</dbReference>
<comment type="similarity">
    <text evidence="2">Belongs to the ABC transporter superfamily. ABCB family. Multidrug resistance exporter (TC 3.A.1.201) subfamily.</text>
</comment>
<dbReference type="SUPFAM" id="SSF52540">
    <property type="entry name" value="P-loop containing nucleoside triphosphate hydrolases"/>
    <property type="match status" value="2"/>
</dbReference>
<evidence type="ECO:0000256" key="7">
    <source>
        <dbReference type="ARBA" id="ARBA00022840"/>
    </source>
</evidence>
<dbReference type="AlphaFoldDB" id="A0A1V9ZZB8"/>
<feature type="transmembrane region" description="Helical" evidence="11">
    <location>
        <begin position="734"/>
        <end position="755"/>
    </location>
</feature>
<dbReference type="Gene3D" id="3.40.50.300">
    <property type="entry name" value="P-loop containing nucleotide triphosphate hydrolases"/>
    <property type="match status" value="2"/>
</dbReference>
<dbReference type="PANTHER" id="PTHR43394">
    <property type="entry name" value="ATP-DEPENDENT PERMEASE MDL1, MITOCHONDRIAL"/>
    <property type="match status" value="1"/>
</dbReference>
<feature type="transmembrane region" description="Helical" evidence="11">
    <location>
        <begin position="268"/>
        <end position="293"/>
    </location>
</feature>
<keyword evidence="9 11" id="KW-0472">Membrane</keyword>
<evidence type="ECO:0000256" key="9">
    <source>
        <dbReference type="ARBA" id="ARBA00023136"/>
    </source>
</evidence>
<dbReference type="InterPro" id="IPR039421">
    <property type="entry name" value="Type_1_exporter"/>
</dbReference>
<sequence length="1088" mass="117689">MARDYSALATPKEPRERKPRPQLVSTAKLFVYANVIDFILMTIGTLSSIAMGVSQPAQVVIFGDIINAFNPKQSQNINSDTLRRNINDVVLRLVVLASIVMVCGVAQIACWSITAARQAKRIRHAYVIAILRQEVGWFDVNDPMQLATRVADTTLIIQDGMGRKVGDSISFFSMAVAGIVIAFTYGWELALVLLAFTPLIAASGYCTVQGATKATQATLESYADAGAIAEESLSNIKTVHMFNAASHFIHKYTKALRKTEVAGIKKNLILGVGTGIMFFVVFCTYAFGLYYGAVKVSNDQINHPCSGYGCYDGGQVLIVFFSVVLSATALGQAGPGAQAIYAARLAAHGVFELIERKSKIDANADSGLKLRRVHGEIALKNITFAYPSRPDVQVCAGYSLHIPAGQKIALVGSSGSGKSTIVSLLERFYDPLQGSVTLDGHNLKDLNIRWLRQQIGLVGQEPCLFQDTIANNIRHGKPGASLEEVYAAAKQANAYDFIMGFPDGFDTEVGDRGAQLSGGQKQRIAIARAIIKNPSILILDEATSALDTESEHIVQASLDHLVATGNRTTIIIAHRLSTIRNADRIAVLHAGNVVEEGTHESLLAIPNGLYKSLVETQVSMEVEVEIQVPVTPIFPEIYSLPSRQGYSDETILSNSHVDMLDLSHKVDDIDDIVTDFSLSRVWRLSKPESCNLVLGSLGAIVNGAIYPLWGTVLTKCTVLLFKLDGGSHMMRQEALMWAVCFVGLGVAFFASITLLNYQFGIASERLTSRVRSLCFEAMLRQEMAWFDDEKHTSGALTTRLATDSAAIRSMTSDTLNSALISISSLLVAFGIAFSQSWQMTLAFLGIFPILAFANVLQVKSMTGDTGKDVNDGDVRAGGLLSEAINSIRTVASFCLEKSIDESYLHWLQLSSATDRNVGLISGIGYGISQSCMFFAIALLFYLGGWLLRNGSITFEQMFLVLNPILLCSISVGMASQGVGDVGKAKKAVQSIFGIIDRIPSIDCSASNGFVLGRVKGEIELRHVAFAYPSRPDNKIYTDYTLTIRAGQTLALVGGSGSGKSTAINLIERFYDPAAGAVYLDGHDLRTLN</sequence>
<evidence type="ECO:0000313" key="15">
    <source>
        <dbReference type="Proteomes" id="UP000243217"/>
    </source>
</evidence>
<dbReference type="EMBL" id="JNBS01000940">
    <property type="protein sequence ID" value="OQS03291.1"/>
    <property type="molecule type" value="Genomic_DNA"/>
</dbReference>
<dbReference type="GO" id="GO:0090374">
    <property type="term" value="P:oligopeptide export from mitochondrion"/>
    <property type="evidence" value="ECO:0007669"/>
    <property type="project" value="TreeGrafter"/>
</dbReference>
<feature type="transmembrane region" description="Helical" evidence="11">
    <location>
        <begin position="165"/>
        <end position="183"/>
    </location>
</feature>
<accession>A0A1V9ZZB8</accession>
<evidence type="ECO:0000256" key="6">
    <source>
        <dbReference type="ARBA" id="ARBA00022741"/>
    </source>
</evidence>
<keyword evidence="8 11" id="KW-1133">Transmembrane helix</keyword>
<feature type="domain" description="ABC transporter" evidence="12">
    <location>
        <begin position="377"/>
        <end position="615"/>
    </location>
</feature>
<feature type="transmembrane region" description="Helical" evidence="11">
    <location>
        <begin position="923"/>
        <end position="947"/>
    </location>
</feature>
<dbReference type="PANTHER" id="PTHR43394:SF27">
    <property type="entry name" value="ATP-DEPENDENT TRANSLOCASE ABCB1-LIKE"/>
    <property type="match status" value="1"/>
</dbReference>
<evidence type="ECO:0000256" key="2">
    <source>
        <dbReference type="ARBA" id="ARBA00007577"/>
    </source>
</evidence>
<feature type="transmembrane region" description="Helical" evidence="11">
    <location>
        <begin position="814"/>
        <end position="833"/>
    </location>
</feature>
<dbReference type="Pfam" id="PF00664">
    <property type="entry name" value="ABC_membrane"/>
    <property type="match status" value="2"/>
</dbReference>
<protein>
    <submittedName>
        <fullName evidence="14">ATP-binding Cassette (ABC) Superfamily</fullName>
    </submittedName>
</protein>
<dbReference type="GO" id="GO:0005524">
    <property type="term" value="F:ATP binding"/>
    <property type="evidence" value="ECO:0007669"/>
    <property type="project" value="UniProtKB-KW"/>
</dbReference>
<evidence type="ECO:0000256" key="3">
    <source>
        <dbReference type="ARBA" id="ARBA00022448"/>
    </source>
</evidence>
<evidence type="ECO:0000259" key="13">
    <source>
        <dbReference type="PROSITE" id="PS50929"/>
    </source>
</evidence>
<dbReference type="SMART" id="SM00382">
    <property type="entry name" value="AAA"/>
    <property type="match status" value="1"/>
</dbReference>
<dbReference type="CDD" id="cd18578">
    <property type="entry name" value="ABC_6TM_Pgp_ABCB1_D2_like"/>
    <property type="match status" value="1"/>
</dbReference>
<dbReference type="InterPro" id="IPR017871">
    <property type="entry name" value="ABC_transporter-like_CS"/>
</dbReference>
<proteinExistence type="inferred from homology"/>
<evidence type="ECO:0000256" key="11">
    <source>
        <dbReference type="SAM" id="Phobius"/>
    </source>
</evidence>
<dbReference type="Proteomes" id="UP000243217">
    <property type="component" value="Unassembled WGS sequence"/>
</dbReference>
<dbReference type="GO" id="GO:0005743">
    <property type="term" value="C:mitochondrial inner membrane"/>
    <property type="evidence" value="ECO:0007669"/>
    <property type="project" value="TreeGrafter"/>
</dbReference>
<dbReference type="STRING" id="74557.A0A1V9ZZB8"/>
<dbReference type="CDD" id="cd18577">
    <property type="entry name" value="ABC_6TM_Pgp_ABCB1_D1_like"/>
    <property type="match status" value="1"/>
</dbReference>
<dbReference type="InterPro" id="IPR011527">
    <property type="entry name" value="ABC1_TM_dom"/>
</dbReference>
<evidence type="ECO:0000256" key="8">
    <source>
        <dbReference type="ARBA" id="ARBA00022989"/>
    </source>
</evidence>
<evidence type="ECO:0000256" key="10">
    <source>
        <dbReference type="SAM" id="MobiDB-lite"/>
    </source>
</evidence>
<feature type="region of interest" description="Disordered" evidence="10">
    <location>
        <begin position="1"/>
        <end position="20"/>
    </location>
</feature>
<dbReference type="InterPro" id="IPR003593">
    <property type="entry name" value="AAA+_ATPase"/>
</dbReference>
<reference evidence="14 15" key="1">
    <citation type="journal article" date="2014" name="Genome Biol. Evol.">
        <title>The secreted proteins of Achlya hypogyna and Thraustotheca clavata identify the ancestral oomycete secretome and reveal gene acquisitions by horizontal gene transfer.</title>
        <authorList>
            <person name="Misner I."/>
            <person name="Blouin N."/>
            <person name="Leonard G."/>
            <person name="Richards T.A."/>
            <person name="Lane C.E."/>
        </authorList>
    </citation>
    <scope>NUCLEOTIDE SEQUENCE [LARGE SCALE GENOMIC DNA]</scope>
    <source>
        <strain evidence="14 15">ATCC 34112</strain>
    </source>
</reference>
<dbReference type="InterPro" id="IPR003439">
    <property type="entry name" value="ABC_transporter-like_ATP-bd"/>
</dbReference>